<evidence type="ECO:0008006" key="4">
    <source>
        <dbReference type="Google" id="ProtNLM"/>
    </source>
</evidence>
<name>A0A385AD39_LATCU</name>
<dbReference type="AlphaFoldDB" id="A0A385AD39"/>
<dbReference type="Proteomes" id="UP000257607">
    <property type="component" value="Chromosome"/>
</dbReference>
<evidence type="ECO:0000256" key="1">
    <source>
        <dbReference type="SAM" id="Phobius"/>
    </source>
</evidence>
<evidence type="ECO:0000313" key="2">
    <source>
        <dbReference type="EMBL" id="AXN35581.1"/>
    </source>
</evidence>
<feature type="transmembrane region" description="Helical" evidence="1">
    <location>
        <begin position="29"/>
        <end position="49"/>
    </location>
</feature>
<protein>
    <recommendedName>
        <fullName evidence="4">LaaP</fullName>
    </recommendedName>
</protein>
<dbReference type="EMBL" id="CP031003">
    <property type="protein sequence ID" value="AXN35581.1"/>
    <property type="molecule type" value="Genomic_DNA"/>
</dbReference>
<keyword evidence="1" id="KW-0472">Membrane</keyword>
<sequence length="199" mass="21546">MSYLFLAFLGSALISLLFFNRQRPRKWRRVLIIIIALISLGGSLMPVAAANSKKTSQHQVDVRENKAARANSSALKKQLATKKTEASQLTKQVASQSRLVKKQQKASESERVRAASASIAATSQASEAAQQQAAIQASQQAQQAASAQQVEQMVTIAPNSGKKYHLDPNCRGLSRANSTTTMPLSQAQAEGYTLCGWED</sequence>
<gene>
    <name evidence="2" type="ORF">DT351_04070</name>
</gene>
<keyword evidence="1" id="KW-0812">Transmembrane</keyword>
<accession>A0A385AD39</accession>
<reference evidence="2 3" key="1">
    <citation type="submission" date="2018-07" db="EMBL/GenBank/DDBJ databases">
        <title>Lactobacillus curvatus genome sequence.</title>
        <authorList>
            <person name="Prechtl R."/>
        </authorList>
    </citation>
    <scope>NUCLEOTIDE SEQUENCE [LARGE SCALE GENOMIC DNA]</scope>
    <source>
        <strain evidence="2 3">TMW 1.1928</strain>
    </source>
</reference>
<organism evidence="2 3">
    <name type="scientific">Latilactobacillus curvatus</name>
    <name type="common">Lactobacillus curvatus</name>
    <dbReference type="NCBI Taxonomy" id="28038"/>
    <lineage>
        <taxon>Bacteria</taxon>
        <taxon>Bacillati</taxon>
        <taxon>Bacillota</taxon>
        <taxon>Bacilli</taxon>
        <taxon>Lactobacillales</taxon>
        <taxon>Lactobacillaceae</taxon>
        <taxon>Latilactobacillus</taxon>
    </lineage>
</organism>
<proteinExistence type="predicted"/>
<evidence type="ECO:0000313" key="3">
    <source>
        <dbReference type="Proteomes" id="UP000257607"/>
    </source>
</evidence>
<keyword evidence="1" id="KW-1133">Transmembrane helix</keyword>
<dbReference type="RefSeq" id="WP_076787547.1">
    <property type="nucleotide sequence ID" value="NZ_CP015493.1"/>
</dbReference>